<dbReference type="Proteomes" id="UP000054495">
    <property type="component" value="Unassembled WGS sequence"/>
</dbReference>
<name>A0A0D6LY34_9BILA</name>
<accession>A0A0D6LY34</accession>
<keyword evidence="1" id="KW-1133">Transmembrane helix</keyword>
<dbReference type="GO" id="GO:0005886">
    <property type="term" value="C:plasma membrane"/>
    <property type="evidence" value="ECO:0007669"/>
    <property type="project" value="TreeGrafter"/>
</dbReference>
<keyword evidence="1" id="KW-0472">Membrane</keyword>
<dbReference type="EMBL" id="KE124875">
    <property type="protein sequence ID" value="EPB76103.1"/>
    <property type="molecule type" value="Genomic_DNA"/>
</dbReference>
<dbReference type="GO" id="GO:0030659">
    <property type="term" value="C:cytoplasmic vesicle membrane"/>
    <property type="evidence" value="ECO:0007669"/>
    <property type="project" value="TreeGrafter"/>
</dbReference>
<evidence type="ECO:0000313" key="3">
    <source>
        <dbReference type="Proteomes" id="UP000054495"/>
    </source>
</evidence>
<protein>
    <submittedName>
        <fullName evidence="2">Uncharacterized protein</fullName>
    </submittedName>
</protein>
<dbReference type="AlphaFoldDB" id="A0A0D6LY34"/>
<gene>
    <name evidence="2" type="ORF">ANCCEY_04774</name>
</gene>
<organism evidence="2 3">
    <name type="scientific">Ancylostoma ceylanicum</name>
    <dbReference type="NCBI Taxonomy" id="53326"/>
    <lineage>
        <taxon>Eukaryota</taxon>
        <taxon>Metazoa</taxon>
        <taxon>Ecdysozoa</taxon>
        <taxon>Nematoda</taxon>
        <taxon>Chromadorea</taxon>
        <taxon>Rhabditida</taxon>
        <taxon>Rhabditina</taxon>
        <taxon>Rhabditomorpha</taxon>
        <taxon>Strongyloidea</taxon>
        <taxon>Ancylostomatidae</taxon>
        <taxon>Ancylostomatinae</taxon>
        <taxon>Ancylostoma</taxon>
    </lineage>
</organism>
<evidence type="ECO:0000256" key="1">
    <source>
        <dbReference type="SAM" id="Phobius"/>
    </source>
</evidence>
<proteinExistence type="predicted"/>
<dbReference type="PANTHER" id="PTHR10796">
    <property type="entry name" value="PATCHED-RELATED"/>
    <property type="match status" value="1"/>
</dbReference>
<sequence length="173" mass="19649">MPGMVGHMLLTSMKTSKVCSCFRSGLVVLCPLPFILIPVLITIGLSTGLVWHGQAFMKDELELYTPTDAQARIELRDLDALFHINDSDPFYATRRYDIKRAGYIIVTNRQEDEDILNPLVMQAAMQLWSIVQSLTVEDRDDRRINYPGICVKFPIPPEFSKTLHSLFSPNMTT</sequence>
<keyword evidence="1" id="KW-0812">Transmembrane</keyword>
<feature type="transmembrane region" description="Helical" evidence="1">
    <location>
        <begin position="32"/>
        <end position="51"/>
    </location>
</feature>
<evidence type="ECO:0000313" key="2">
    <source>
        <dbReference type="EMBL" id="EPB76103.1"/>
    </source>
</evidence>
<dbReference type="GO" id="GO:0018996">
    <property type="term" value="P:molting cycle, collagen and cuticulin-based cuticle"/>
    <property type="evidence" value="ECO:0007669"/>
    <property type="project" value="TreeGrafter"/>
</dbReference>
<dbReference type="GO" id="GO:0006897">
    <property type="term" value="P:endocytosis"/>
    <property type="evidence" value="ECO:0007669"/>
    <property type="project" value="TreeGrafter"/>
</dbReference>
<dbReference type="InterPro" id="IPR051697">
    <property type="entry name" value="Patched_domain-protein"/>
</dbReference>
<dbReference type="PANTHER" id="PTHR10796:SF181">
    <property type="entry name" value="SSD DOMAIN-CONTAINING PROTEIN"/>
    <property type="match status" value="1"/>
</dbReference>
<keyword evidence="3" id="KW-1185">Reference proteome</keyword>
<reference evidence="2 3" key="1">
    <citation type="submission" date="2013-05" db="EMBL/GenBank/DDBJ databases">
        <title>Draft genome of the parasitic nematode Anyclostoma ceylanicum.</title>
        <authorList>
            <person name="Mitreva M."/>
        </authorList>
    </citation>
    <scope>NUCLEOTIDE SEQUENCE [LARGE SCALE GENOMIC DNA]</scope>
</reference>